<dbReference type="PANTHER" id="PTHR43806">
    <property type="entry name" value="PEPTIDASE S8"/>
    <property type="match status" value="1"/>
</dbReference>
<dbReference type="InterPro" id="IPR000209">
    <property type="entry name" value="Peptidase_S8/S53_dom"/>
</dbReference>
<evidence type="ECO:0000256" key="3">
    <source>
        <dbReference type="ARBA" id="ARBA00022801"/>
    </source>
</evidence>
<dbReference type="InterPro" id="IPR036852">
    <property type="entry name" value="Peptidase_S8/S53_dom_sf"/>
</dbReference>
<keyword evidence="8" id="KW-1185">Reference proteome</keyword>
<name>A0ABQ3HPE3_9ACTN</name>
<evidence type="ECO:0000256" key="4">
    <source>
        <dbReference type="ARBA" id="ARBA00022825"/>
    </source>
</evidence>
<feature type="active site" description="Charge relay system" evidence="5">
    <location>
        <position position="90"/>
    </location>
</feature>
<dbReference type="InterPro" id="IPR050131">
    <property type="entry name" value="Peptidase_S8_subtilisin-like"/>
</dbReference>
<proteinExistence type="inferred from homology"/>
<protein>
    <recommendedName>
        <fullName evidence="6">Peptidase S8/S53 domain-containing protein</fullName>
    </recommendedName>
</protein>
<reference evidence="8" key="1">
    <citation type="journal article" date="2019" name="Int. J. Syst. Evol. Microbiol.">
        <title>The Global Catalogue of Microorganisms (GCM) 10K type strain sequencing project: providing services to taxonomists for standard genome sequencing and annotation.</title>
        <authorList>
            <consortium name="The Broad Institute Genomics Platform"/>
            <consortium name="The Broad Institute Genome Sequencing Center for Infectious Disease"/>
            <person name="Wu L."/>
            <person name="Ma J."/>
        </authorList>
    </citation>
    <scope>NUCLEOTIDE SEQUENCE [LARGE SCALE GENOMIC DNA]</scope>
    <source>
        <strain evidence="8">CGMCC 1.12791</strain>
    </source>
</reference>
<organism evidence="7 8">
    <name type="scientific">Nocardioides flavus</name>
    <name type="common">ex Wang et al. 2016</name>
    <dbReference type="NCBI Taxonomy" id="2058780"/>
    <lineage>
        <taxon>Bacteria</taxon>
        <taxon>Bacillati</taxon>
        <taxon>Actinomycetota</taxon>
        <taxon>Actinomycetes</taxon>
        <taxon>Propionibacteriales</taxon>
        <taxon>Nocardioidaceae</taxon>
        <taxon>Nocardioides</taxon>
    </lineage>
</organism>
<keyword evidence="4 5" id="KW-0720">Serine protease</keyword>
<evidence type="ECO:0000256" key="1">
    <source>
        <dbReference type="ARBA" id="ARBA00011073"/>
    </source>
</evidence>
<dbReference type="InterPro" id="IPR015500">
    <property type="entry name" value="Peptidase_S8_subtilisin-rel"/>
</dbReference>
<evidence type="ECO:0000256" key="2">
    <source>
        <dbReference type="ARBA" id="ARBA00022670"/>
    </source>
</evidence>
<dbReference type="SUPFAM" id="SSF52743">
    <property type="entry name" value="Subtilisin-like"/>
    <property type="match status" value="1"/>
</dbReference>
<comment type="caution">
    <text evidence="7">The sequence shown here is derived from an EMBL/GenBank/DDBJ whole genome shotgun (WGS) entry which is preliminary data.</text>
</comment>
<evidence type="ECO:0000313" key="8">
    <source>
        <dbReference type="Proteomes" id="UP000597341"/>
    </source>
</evidence>
<dbReference type="PROSITE" id="PS51892">
    <property type="entry name" value="SUBTILASE"/>
    <property type="match status" value="1"/>
</dbReference>
<sequence>MRVRVSRAGLDDLVSTSVVELVRTPPVPFLDFRDWRNLDVSSISRLDAASEVVGVLDDSPESAHPLLSGLVLSDESLAPATYQWQQRGTHGTEVVGRVLLPSLHEELRDALPISAVGNVRVVRILEPDPSRPAHPPRFATYATPHDLVEQAIRHLHGTHGVRIFNLSIGYSEPFNDLHLGPLTETIDDLVRELGIVVVLPTGNAPTDLSARTPSGHHVIDDKPEFFFAPEHRLSEPGPAALAVTVGALALSGAPAELPGRVGWQAAADAHEAAPFSRTGPGLGTNSRRANKPDVTHYGGNVVVNDTGNVVQNDLGASLISTSTRGVGGQIFAAVNGTSYAAPAVARVAADIAYAYPDASGNLVRALLATGSAQTPPAANLSELHRRNRIYGLGLPNVERATSSDARRVTMTYDGSMPVDTVQIHPVPIPEEFRRGSRRDRVISVALAFDPPVRRQRREYLAGTMKFEVYRDIDPDELAEILQRQDPDDPSDLINDRRKLNLQPGVNTFTQSTLQMRAWVGRNSFVNDDETFLIAVTHKAQTWARNDPTYVSQNYALAATLEDRELATADLHQILRQQLRVPTRVRLRA</sequence>
<gene>
    <name evidence="7" type="ORF">GCM10011376_25940</name>
</gene>
<accession>A0ABQ3HPE3</accession>
<dbReference type="Proteomes" id="UP000597341">
    <property type="component" value="Unassembled WGS sequence"/>
</dbReference>
<feature type="domain" description="Peptidase S8/S53" evidence="6">
    <location>
        <begin position="52"/>
        <end position="393"/>
    </location>
</feature>
<dbReference type="PRINTS" id="PR00723">
    <property type="entry name" value="SUBTILISIN"/>
</dbReference>
<evidence type="ECO:0000256" key="5">
    <source>
        <dbReference type="PROSITE-ProRule" id="PRU01240"/>
    </source>
</evidence>
<dbReference type="EMBL" id="BNAD01000007">
    <property type="protein sequence ID" value="GHE17984.1"/>
    <property type="molecule type" value="Genomic_DNA"/>
</dbReference>
<comment type="similarity">
    <text evidence="1 5">Belongs to the peptidase S8 family.</text>
</comment>
<feature type="active site" description="Charge relay system" evidence="5">
    <location>
        <position position="57"/>
    </location>
</feature>
<feature type="active site" description="Charge relay system" evidence="5">
    <location>
        <position position="338"/>
    </location>
</feature>
<evidence type="ECO:0000259" key="6">
    <source>
        <dbReference type="Pfam" id="PF00082"/>
    </source>
</evidence>
<dbReference type="Pfam" id="PF00082">
    <property type="entry name" value="Peptidase_S8"/>
    <property type="match status" value="1"/>
</dbReference>
<dbReference type="PANTHER" id="PTHR43806:SF11">
    <property type="entry name" value="CEREVISIN-RELATED"/>
    <property type="match status" value="1"/>
</dbReference>
<dbReference type="Gene3D" id="3.40.50.200">
    <property type="entry name" value="Peptidase S8/S53 domain"/>
    <property type="match status" value="1"/>
</dbReference>
<keyword evidence="2 5" id="KW-0645">Protease</keyword>
<evidence type="ECO:0000313" key="7">
    <source>
        <dbReference type="EMBL" id="GHE17984.1"/>
    </source>
</evidence>
<keyword evidence="3 5" id="KW-0378">Hydrolase</keyword>